<dbReference type="GO" id="GO:0006508">
    <property type="term" value="P:proteolysis"/>
    <property type="evidence" value="ECO:0007669"/>
    <property type="project" value="InterPro"/>
</dbReference>
<dbReference type="InterPro" id="IPR045090">
    <property type="entry name" value="Pept_M3A_M3B"/>
</dbReference>
<proteinExistence type="predicted"/>
<sequence length="211" mass="22894">MATEAAAVEAATAVEVDAAGDANPLLADVSFPHFDAIKPEHVVPGVRRLLAELHSEIDALEAAVVGCQPSWGGLVEPLERIGDRHQRIWGIVSHLKGVKDSPELRKAVEEVQPENVKLSLRLSQSKPLYTAFKALRDGPEWSSLSAAQQRIVDNELRDFVLGGVALEGEAKERYNAIQQELTQLATKFSNNVLDATKSFKKLLTDPADVAA</sequence>
<keyword evidence="3" id="KW-1185">Reference proteome</keyword>
<evidence type="ECO:0000313" key="3">
    <source>
        <dbReference type="Proteomes" id="UP000075714"/>
    </source>
</evidence>
<dbReference type="PANTHER" id="PTHR11804:SF83">
    <property type="entry name" value="LD37516P"/>
    <property type="match status" value="1"/>
</dbReference>
<dbReference type="FunFam" id="1.10.1370.40:FF:000005">
    <property type="entry name" value="Organellar oligopeptidase A, chloroplastic/mitochondrial"/>
    <property type="match status" value="1"/>
</dbReference>
<accession>A0A150GHE6</accession>
<comment type="caution">
    <text evidence="2">The sequence shown here is derived from an EMBL/GenBank/DDBJ whole genome shotgun (WGS) entry which is preliminary data.</text>
</comment>
<dbReference type="AlphaFoldDB" id="A0A150GHE6"/>
<name>A0A150GHE6_GONPE</name>
<dbReference type="Gene3D" id="1.10.1370.40">
    <property type="match status" value="1"/>
</dbReference>
<protein>
    <recommendedName>
        <fullName evidence="1">Oligopeptidase A N-terminal domain-containing protein</fullName>
    </recommendedName>
</protein>
<dbReference type="GO" id="GO:0006518">
    <property type="term" value="P:peptide metabolic process"/>
    <property type="evidence" value="ECO:0007669"/>
    <property type="project" value="TreeGrafter"/>
</dbReference>
<gene>
    <name evidence="2" type="ORF">GPECTOR_22g865</name>
</gene>
<reference evidence="3" key="1">
    <citation type="journal article" date="2016" name="Nat. Commun.">
        <title>The Gonium pectorale genome demonstrates co-option of cell cycle regulation during the evolution of multicellularity.</title>
        <authorList>
            <person name="Hanschen E.R."/>
            <person name="Marriage T.N."/>
            <person name="Ferris P.J."/>
            <person name="Hamaji T."/>
            <person name="Toyoda A."/>
            <person name="Fujiyama A."/>
            <person name="Neme R."/>
            <person name="Noguchi H."/>
            <person name="Minakuchi Y."/>
            <person name="Suzuki M."/>
            <person name="Kawai-Toyooka H."/>
            <person name="Smith D.R."/>
            <person name="Sparks H."/>
            <person name="Anderson J."/>
            <person name="Bakaric R."/>
            <person name="Luria V."/>
            <person name="Karger A."/>
            <person name="Kirschner M.W."/>
            <person name="Durand P.M."/>
            <person name="Michod R.E."/>
            <person name="Nozaki H."/>
            <person name="Olson B.J."/>
        </authorList>
    </citation>
    <scope>NUCLEOTIDE SEQUENCE [LARGE SCALE GENOMIC DNA]</scope>
    <source>
        <strain evidence="3">NIES-2863</strain>
    </source>
</reference>
<dbReference type="SUPFAM" id="SSF55486">
    <property type="entry name" value="Metalloproteases ('zincins'), catalytic domain"/>
    <property type="match status" value="1"/>
</dbReference>
<dbReference type="EMBL" id="LSYV01000023">
    <property type="protein sequence ID" value="KXZ49272.1"/>
    <property type="molecule type" value="Genomic_DNA"/>
</dbReference>
<dbReference type="Pfam" id="PF19310">
    <property type="entry name" value="TOP_N"/>
    <property type="match status" value="1"/>
</dbReference>
<evidence type="ECO:0000259" key="1">
    <source>
        <dbReference type="Pfam" id="PF19310"/>
    </source>
</evidence>
<dbReference type="OrthoDB" id="534666at2759"/>
<evidence type="ECO:0000313" key="2">
    <source>
        <dbReference type="EMBL" id="KXZ49272.1"/>
    </source>
</evidence>
<dbReference type="GO" id="GO:0004222">
    <property type="term" value="F:metalloendopeptidase activity"/>
    <property type="evidence" value="ECO:0007669"/>
    <property type="project" value="InterPro"/>
</dbReference>
<organism evidence="2 3">
    <name type="scientific">Gonium pectorale</name>
    <name type="common">Green alga</name>
    <dbReference type="NCBI Taxonomy" id="33097"/>
    <lineage>
        <taxon>Eukaryota</taxon>
        <taxon>Viridiplantae</taxon>
        <taxon>Chlorophyta</taxon>
        <taxon>core chlorophytes</taxon>
        <taxon>Chlorophyceae</taxon>
        <taxon>CS clade</taxon>
        <taxon>Chlamydomonadales</taxon>
        <taxon>Volvocaceae</taxon>
        <taxon>Gonium</taxon>
    </lineage>
</organism>
<dbReference type="Gene3D" id="1.10.1370.10">
    <property type="entry name" value="Neurolysin, domain 3"/>
    <property type="match status" value="1"/>
</dbReference>
<dbReference type="PANTHER" id="PTHR11804">
    <property type="entry name" value="PROTEASE M3 THIMET OLIGOPEPTIDASE-RELATED"/>
    <property type="match status" value="1"/>
</dbReference>
<dbReference type="InterPro" id="IPR024077">
    <property type="entry name" value="Neurolysin/TOP_dom2"/>
</dbReference>
<dbReference type="InterPro" id="IPR045666">
    <property type="entry name" value="OpdA_N"/>
</dbReference>
<dbReference type="Proteomes" id="UP000075714">
    <property type="component" value="Unassembled WGS sequence"/>
</dbReference>
<feature type="domain" description="Oligopeptidase A N-terminal" evidence="1">
    <location>
        <begin position="46"/>
        <end position="171"/>
    </location>
</feature>